<reference evidence="2" key="1">
    <citation type="submission" date="2024-03" db="EMBL/GenBank/DDBJ databases">
        <title>WGS assembly of Saponaria officinalis var. Norfolk2.</title>
        <authorList>
            <person name="Jenkins J."/>
            <person name="Shu S."/>
            <person name="Grimwood J."/>
            <person name="Barry K."/>
            <person name="Goodstein D."/>
            <person name="Schmutz J."/>
            <person name="Leebens-Mack J."/>
            <person name="Osbourn A."/>
        </authorList>
    </citation>
    <scope>NUCLEOTIDE SEQUENCE [LARGE SCALE GENOMIC DNA]</scope>
    <source>
        <strain evidence="2">JIC</strain>
    </source>
</reference>
<feature type="region of interest" description="Disordered" evidence="1">
    <location>
        <begin position="58"/>
        <end position="106"/>
    </location>
</feature>
<gene>
    <name evidence="2" type="ORF">RND81_06G249900</name>
</gene>
<keyword evidence="3" id="KW-1185">Reference proteome</keyword>
<evidence type="ECO:0000313" key="2">
    <source>
        <dbReference type="EMBL" id="KAK9716675.1"/>
    </source>
</evidence>
<proteinExistence type="predicted"/>
<evidence type="ECO:0000256" key="1">
    <source>
        <dbReference type="SAM" id="MobiDB-lite"/>
    </source>
</evidence>
<dbReference type="PANTHER" id="PTHR35704">
    <property type="entry name" value="OS02G0254600 PROTEIN"/>
    <property type="match status" value="1"/>
</dbReference>
<comment type="caution">
    <text evidence="2">The sequence shown here is derived from an EMBL/GenBank/DDBJ whole genome shotgun (WGS) entry which is preliminary data.</text>
</comment>
<accession>A0AAW1KG48</accession>
<sequence>MGNCMQSEKGEEEQEKMEINGREVKIIEEVENKSKGVRVKMVLTKEELQWLMMQLKNRSESSSGRIEDVLGGLEKVRKRPSSSSSSSTDCSWKPSLHSITELPELL</sequence>
<dbReference type="Proteomes" id="UP001443914">
    <property type="component" value="Unassembled WGS sequence"/>
</dbReference>
<dbReference type="AlphaFoldDB" id="A0AAW1KG48"/>
<name>A0AAW1KG48_SAPOF</name>
<evidence type="ECO:0000313" key="3">
    <source>
        <dbReference type="Proteomes" id="UP001443914"/>
    </source>
</evidence>
<dbReference type="EMBL" id="JBDFQZ010000006">
    <property type="protein sequence ID" value="KAK9716675.1"/>
    <property type="molecule type" value="Genomic_DNA"/>
</dbReference>
<organism evidence="2 3">
    <name type="scientific">Saponaria officinalis</name>
    <name type="common">Common soapwort</name>
    <name type="synonym">Lychnis saponaria</name>
    <dbReference type="NCBI Taxonomy" id="3572"/>
    <lineage>
        <taxon>Eukaryota</taxon>
        <taxon>Viridiplantae</taxon>
        <taxon>Streptophyta</taxon>
        <taxon>Embryophyta</taxon>
        <taxon>Tracheophyta</taxon>
        <taxon>Spermatophyta</taxon>
        <taxon>Magnoliopsida</taxon>
        <taxon>eudicotyledons</taxon>
        <taxon>Gunneridae</taxon>
        <taxon>Pentapetalae</taxon>
        <taxon>Caryophyllales</taxon>
        <taxon>Caryophyllaceae</taxon>
        <taxon>Caryophylleae</taxon>
        <taxon>Saponaria</taxon>
    </lineage>
</organism>
<dbReference type="PANTHER" id="PTHR35704:SF1">
    <property type="entry name" value="OS02G0254600 PROTEIN"/>
    <property type="match status" value="1"/>
</dbReference>
<protein>
    <submittedName>
        <fullName evidence="2">Uncharacterized protein</fullName>
    </submittedName>
</protein>